<feature type="non-terminal residue" evidence="1">
    <location>
        <position position="1"/>
    </location>
</feature>
<dbReference type="AlphaFoldDB" id="A0A653BHL7"/>
<protein>
    <submittedName>
        <fullName evidence="1">Uncharacterized protein</fullName>
    </submittedName>
</protein>
<organism evidence="1 2">
    <name type="scientific">Callosobruchus maculatus</name>
    <name type="common">Southern cowpea weevil</name>
    <name type="synonym">Pulse bruchid</name>
    <dbReference type="NCBI Taxonomy" id="64391"/>
    <lineage>
        <taxon>Eukaryota</taxon>
        <taxon>Metazoa</taxon>
        <taxon>Ecdysozoa</taxon>
        <taxon>Arthropoda</taxon>
        <taxon>Hexapoda</taxon>
        <taxon>Insecta</taxon>
        <taxon>Pterygota</taxon>
        <taxon>Neoptera</taxon>
        <taxon>Endopterygota</taxon>
        <taxon>Coleoptera</taxon>
        <taxon>Polyphaga</taxon>
        <taxon>Cucujiformia</taxon>
        <taxon>Chrysomeloidea</taxon>
        <taxon>Chrysomelidae</taxon>
        <taxon>Bruchinae</taxon>
        <taxon>Bruchini</taxon>
        <taxon>Callosobruchus</taxon>
    </lineage>
</organism>
<gene>
    <name evidence="1" type="ORF">CALMAC_LOCUS1087</name>
</gene>
<evidence type="ECO:0000313" key="1">
    <source>
        <dbReference type="EMBL" id="VEN35086.1"/>
    </source>
</evidence>
<proteinExistence type="predicted"/>
<dbReference type="Proteomes" id="UP000410492">
    <property type="component" value="Unassembled WGS sequence"/>
</dbReference>
<sequence length="82" mass="9343">IYRSIQIITQKLLGPFVTAIPYALREYASRTRRRCLGYQCFFFHVQQQRECAMCDGVKNTISLCDAMVQADGRCALMATTPC</sequence>
<dbReference type="EMBL" id="CAACVG010001216">
    <property type="protein sequence ID" value="VEN35086.1"/>
    <property type="molecule type" value="Genomic_DNA"/>
</dbReference>
<name>A0A653BHL7_CALMS</name>
<evidence type="ECO:0000313" key="2">
    <source>
        <dbReference type="Proteomes" id="UP000410492"/>
    </source>
</evidence>
<reference evidence="1 2" key="1">
    <citation type="submission" date="2019-01" db="EMBL/GenBank/DDBJ databases">
        <authorList>
            <person name="Sayadi A."/>
        </authorList>
    </citation>
    <scope>NUCLEOTIDE SEQUENCE [LARGE SCALE GENOMIC DNA]</scope>
</reference>
<accession>A0A653BHL7</accession>
<keyword evidence="2" id="KW-1185">Reference proteome</keyword>